<feature type="domain" description="Glycosyl transferase family 1" evidence="2">
    <location>
        <begin position="195"/>
        <end position="365"/>
    </location>
</feature>
<name>A0A7S8EBM2_9CHLR</name>
<dbReference type="InterPro" id="IPR028098">
    <property type="entry name" value="Glyco_trans_4-like_N"/>
</dbReference>
<protein>
    <submittedName>
        <fullName evidence="4">Glycosyltransferase family 4 protein</fullName>
    </submittedName>
</protein>
<dbReference type="SUPFAM" id="SSF53756">
    <property type="entry name" value="UDP-Glycosyltransferase/glycogen phosphorylase"/>
    <property type="match status" value="1"/>
</dbReference>
<accession>A0A7S8EBM2</accession>
<dbReference type="EMBL" id="CP062983">
    <property type="protein sequence ID" value="QPC83990.1"/>
    <property type="molecule type" value="Genomic_DNA"/>
</dbReference>
<organism evidence="4 5">
    <name type="scientific">Phototrophicus methaneseepsis</name>
    <dbReference type="NCBI Taxonomy" id="2710758"/>
    <lineage>
        <taxon>Bacteria</taxon>
        <taxon>Bacillati</taxon>
        <taxon>Chloroflexota</taxon>
        <taxon>Candidatus Thermofontia</taxon>
        <taxon>Phototrophicales</taxon>
        <taxon>Phototrophicaceae</taxon>
        <taxon>Phototrophicus</taxon>
    </lineage>
</organism>
<keyword evidence="5" id="KW-1185">Reference proteome</keyword>
<feature type="domain" description="Glycosyltransferase subfamily 4-like N-terminal" evidence="3">
    <location>
        <begin position="23"/>
        <end position="180"/>
    </location>
</feature>
<gene>
    <name evidence="4" type="ORF">G4Y79_06315</name>
</gene>
<sequence length="396" mass="45592">MRIAIFDYQMPPNNAISQCIQRLILAQCEEHEFTVFAIAYDNPRPDRIQFVRVPAIQWPLFVLFLTYHIMACLVYGWYRLRTGHKFDVIQSVESNTLMGTLIYSQFCHRAYLDHHWAATRPTGLRRWARWLDHQLHALIEPFAYNKAKWIVVPSHGLAKELQETYPQTADKVRIITNPISMADMLSRDGYDQVAQRRKWGFEADDLVMVFAALGHFERKGLPLLLQAMQQVKQQAKQQQTIPSSALKLIVVGGSEKTLIAYQQMSETLGLMDDVVFVGMQPDIRPFLWMGDLFVFPSLYETFSMVCYEAAAAGLPLLVSSLYGVEDMLKNGYNGWNIARTVDAYAEKIAYSLTHRQELRQMGQRAIASAQSADVHHFIEGWRHQYQSIAQDLSRTH</sequence>
<evidence type="ECO:0000313" key="4">
    <source>
        <dbReference type="EMBL" id="QPC83990.1"/>
    </source>
</evidence>
<proteinExistence type="predicted"/>
<feature type="transmembrane region" description="Helical" evidence="1">
    <location>
        <begin position="56"/>
        <end position="78"/>
    </location>
</feature>
<evidence type="ECO:0000259" key="2">
    <source>
        <dbReference type="Pfam" id="PF00534"/>
    </source>
</evidence>
<keyword evidence="1" id="KW-0472">Membrane</keyword>
<dbReference type="RefSeq" id="WP_195172054.1">
    <property type="nucleotide sequence ID" value="NZ_CP062983.1"/>
</dbReference>
<dbReference type="InterPro" id="IPR050194">
    <property type="entry name" value="Glycosyltransferase_grp1"/>
</dbReference>
<dbReference type="KEGG" id="pmet:G4Y79_06315"/>
<dbReference type="Proteomes" id="UP000594468">
    <property type="component" value="Chromosome"/>
</dbReference>
<reference evidence="4 5" key="1">
    <citation type="submission" date="2020-02" db="EMBL/GenBank/DDBJ databases">
        <authorList>
            <person name="Zheng R.K."/>
            <person name="Sun C.M."/>
        </authorList>
    </citation>
    <scope>NUCLEOTIDE SEQUENCE [LARGE SCALE GENOMIC DNA]</scope>
    <source>
        <strain evidence="5">rifampicinis</strain>
    </source>
</reference>
<dbReference type="GO" id="GO:0016757">
    <property type="term" value="F:glycosyltransferase activity"/>
    <property type="evidence" value="ECO:0007669"/>
    <property type="project" value="InterPro"/>
</dbReference>
<keyword evidence="4" id="KW-0808">Transferase</keyword>
<dbReference type="Pfam" id="PF13439">
    <property type="entry name" value="Glyco_transf_4"/>
    <property type="match status" value="1"/>
</dbReference>
<evidence type="ECO:0000259" key="3">
    <source>
        <dbReference type="Pfam" id="PF13439"/>
    </source>
</evidence>
<dbReference type="InterPro" id="IPR001296">
    <property type="entry name" value="Glyco_trans_1"/>
</dbReference>
<keyword evidence="1" id="KW-1133">Transmembrane helix</keyword>
<dbReference type="AlphaFoldDB" id="A0A7S8EBM2"/>
<dbReference type="PANTHER" id="PTHR45947">
    <property type="entry name" value="SULFOQUINOVOSYL TRANSFERASE SQD2"/>
    <property type="match status" value="1"/>
</dbReference>
<evidence type="ECO:0000256" key="1">
    <source>
        <dbReference type="SAM" id="Phobius"/>
    </source>
</evidence>
<dbReference type="CDD" id="cd03801">
    <property type="entry name" value="GT4_PimA-like"/>
    <property type="match status" value="1"/>
</dbReference>
<evidence type="ECO:0000313" key="5">
    <source>
        <dbReference type="Proteomes" id="UP000594468"/>
    </source>
</evidence>
<dbReference type="Gene3D" id="3.40.50.2000">
    <property type="entry name" value="Glycogen Phosphorylase B"/>
    <property type="match status" value="2"/>
</dbReference>
<dbReference type="PANTHER" id="PTHR45947:SF3">
    <property type="entry name" value="SULFOQUINOVOSYL TRANSFERASE SQD2"/>
    <property type="match status" value="1"/>
</dbReference>
<dbReference type="Pfam" id="PF00534">
    <property type="entry name" value="Glycos_transf_1"/>
    <property type="match status" value="1"/>
</dbReference>
<keyword evidence="1" id="KW-0812">Transmembrane</keyword>